<evidence type="ECO:0000313" key="10">
    <source>
        <dbReference type="EMBL" id="KAF4095026.1"/>
    </source>
</evidence>
<organism evidence="10 11">
    <name type="scientific">Onychostoma macrolepis</name>
    <dbReference type="NCBI Taxonomy" id="369639"/>
    <lineage>
        <taxon>Eukaryota</taxon>
        <taxon>Metazoa</taxon>
        <taxon>Chordata</taxon>
        <taxon>Craniata</taxon>
        <taxon>Vertebrata</taxon>
        <taxon>Euteleostomi</taxon>
        <taxon>Actinopterygii</taxon>
        <taxon>Neopterygii</taxon>
        <taxon>Teleostei</taxon>
        <taxon>Ostariophysi</taxon>
        <taxon>Cypriniformes</taxon>
        <taxon>Cyprinidae</taxon>
        <taxon>Acrossocheilinae</taxon>
        <taxon>Onychostoma</taxon>
    </lineage>
</organism>
<sequence>MRCVSSSGCQLSQFITTFLSSSEGNIQSSQLLNTHIVKKLKDLEREKDLLWMGLQALEQVREKLCSNLDNDMEVKDKFSQGEMKKVFPDTPTLLLAQIHRVNRTLRNLLCDSRNPTVPATEGTEGHQPSPACSEERTSDLQMIEYNIWTEPGLSDGGKNFARKMRSMVCINIPGDPAPLPLEVGLLLLVNKGPKVPQVIELLDWQDQPDHHGPGTSLTS</sequence>
<evidence type="ECO:0000256" key="4">
    <source>
        <dbReference type="ARBA" id="ARBA00022741"/>
    </source>
</evidence>
<dbReference type="Pfam" id="PF11414">
    <property type="entry name" value="Suppressor_APC"/>
    <property type="match status" value="1"/>
</dbReference>
<evidence type="ECO:0000256" key="8">
    <source>
        <dbReference type="ARBA" id="ARBA00048679"/>
    </source>
</evidence>
<dbReference type="GO" id="GO:0004674">
    <property type="term" value="F:protein serine/threonine kinase activity"/>
    <property type="evidence" value="ECO:0007669"/>
    <property type="project" value="UniProtKB-KW"/>
</dbReference>
<keyword evidence="5" id="KW-0418">Kinase</keyword>
<accession>A0A7J6BJA8</accession>
<dbReference type="AlphaFoldDB" id="A0A7J6BJA8"/>
<evidence type="ECO:0000256" key="1">
    <source>
        <dbReference type="ARBA" id="ARBA00012513"/>
    </source>
</evidence>
<dbReference type="GO" id="GO:0043066">
    <property type="term" value="P:negative regulation of apoptotic process"/>
    <property type="evidence" value="ECO:0007669"/>
    <property type="project" value="TreeGrafter"/>
</dbReference>
<evidence type="ECO:0000256" key="9">
    <source>
        <dbReference type="SAM" id="MobiDB-lite"/>
    </source>
</evidence>
<evidence type="ECO:0000256" key="2">
    <source>
        <dbReference type="ARBA" id="ARBA00022527"/>
    </source>
</evidence>
<evidence type="ECO:0000256" key="7">
    <source>
        <dbReference type="ARBA" id="ARBA00047899"/>
    </source>
</evidence>
<dbReference type="GO" id="GO:0007346">
    <property type="term" value="P:regulation of mitotic cell cycle"/>
    <property type="evidence" value="ECO:0007669"/>
    <property type="project" value="TreeGrafter"/>
</dbReference>
<dbReference type="GO" id="GO:0005524">
    <property type="term" value="F:ATP binding"/>
    <property type="evidence" value="ECO:0007669"/>
    <property type="project" value="UniProtKB-KW"/>
</dbReference>
<dbReference type="Gene3D" id="3.30.200.20">
    <property type="entry name" value="Phosphorylase Kinase, domain 1"/>
    <property type="match status" value="1"/>
</dbReference>
<evidence type="ECO:0000256" key="3">
    <source>
        <dbReference type="ARBA" id="ARBA00022679"/>
    </source>
</evidence>
<proteinExistence type="predicted"/>
<feature type="region of interest" description="Disordered" evidence="9">
    <location>
        <begin position="116"/>
        <end position="136"/>
    </location>
</feature>
<reference evidence="10 11" key="1">
    <citation type="submission" date="2020-04" db="EMBL/GenBank/DDBJ databases">
        <title>Chromosome-level genome assembly of a cyprinid fish Onychostoma macrolepis by integration of Nanopore Sequencing, Bionano and Hi-C technology.</title>
        <authorList>
            <person name="Wang D."/>
        </authorList>
    </citation>
    <scope>NUCLEOTIDE SEQUENCE [LARGE SCALE GENOMIC DNA]</scope>
    <source>
        <strain evidence="10">SWU-2019</strain>
        <tissue evidence="10">Muscle</tissue>
    </source>
</reference>
<dbReference type="PANTHER" id="PTHR22984:SF11">
    <property type="entry name" value="AURORA KINASE-RELATED"/>
    <property type="match status" value="1"/>
</dbReference>
<protein>
    <recommendedName>
        <fullName evidence="1">non-specific serine/threonine protein kinase</fullName>
        <ecNumber evidence="1">2.7.11.1</ecNumber>
    </recommendedName>
</protein>
<dbReference type="GO" id="GO:0005737">
    <property type="term" value="C:cytoplasm"/>
    <property type="evidence" value="ECO:0007669"/>
    <property type="project" value="TreeGrafter"/>
</dbReference>
<dbReference type="InterPro" id="IPR051138">
    <property type="entry name" value="PIM_Ser/Thr_kinase"/>
</dbReference>
<comment type="catalytic activity">
    <reaction evidence="7">
        <text>L-threonyl-[protein] + ATP = O-phospho-L-threonyl-[protein] + ADP + H(+)</text>
        <dbReference type="Rhea" id="RHEA:46608"/>
        <dbReference type="Rhea" id="RHEA-COMP:11060"/>
        <dbReference type="Rhea" id="RHEA-COMP:11605"/>
        <dbReference type="ChEBI" id="CHEBI:15378"/>
        <dbReference type="ChEBI" id="CHEBI:30013"/>
        <dbReference type="ChEBI" id="CHEBI:30616"/>
        <dbReference type="ChEBI" id="CHEBI:61977"/>
        <dbReference type="ChEBI" id="CHEBI:456216"/>
        <dbReference type="EC" id="2.7.11.1"/>
    </reaction>
</comment>
<evidence type="ECO:0000256" key="5">
    <source>
        <dbReference type="ARBA" id="ARBA00022777"/>
    </source>
</evidence>
<keyword evidence="11" id="KW-1185">Reference proteome</keyword>
<dbReference type="PANTHER" id="PTHR22984">
    <property type="entry name" value="SERINE/THREONINE-PROTEIN KINASE PIM"/>
    <property type="match status" value="1"/>
</dbReference>
<comment type="caution">
    <text evidence="10">The sequence shown here is derived from an EMBL/GenBank/DDBJ whole genome shotgun (WGS) entry which is preliminary data.</text>
</comment>
<keyword evidence="6" id="KW-0067">ATP-binding</keyword>
<name>A0A7J6BJA8_9TELE</name>
<dbReference type="EC" id="2.7.11.1" evidence="1"/>
<comment type="catalytic activity">
    <reaction evidence="8">
        <text>L-seryl-[protein] + ATP = O-phospho-L-seryl-[protein] + ADP + H(+)</text>
        <dbReference type="Rhea" id="RHEA:17989"/>
        <dbReference type="Rhea" id="RHEA-COMP:9863"/>
        <dbReference type="Rhea" id="RHEA-COMP:11604"/>
        <dbReference type="ChEBI" id="CHEBI:15378"/>
        <dbReference type="ChEBI" id="CHEBI:29999"/>
        <dbReference type="ChEBI" id="CHEBI:30616"/>
        <dbReference type="ChEBI" id="CHEBI:83421"/>
        <dbReference type="ChEBI" id="CHEBI:456216"/>
        <dbReference type="EC" id="2.7.11.1"/>
    </reaction>
</comment>
<keyword evidence="2" id="KW-0723">Serine/threonine-protein kinase</keyword>
<evidence type="ECO:0000313" key="11">
    <source>
        <dbReference type="Proteomes" id="UP000579812"/>
    </source>
</evidence>
<gene>
    <name evidence="10" type="ORF">G5714_024104</name>
</gene>
<evidence type="ECO:0000256" key="6">
    <source>
        <dbReference type="ARBA" id="ARBA00022840"/>
    </source>
</evidence>
<keyword evidence="4" id="KW-0547">Nucleotide-binding</keyword>
<dbReference type="Proteomes" id="UP000579812">
    <property type="component" value="Unassembled WGS sequence"/>
</dbReference>
<dbReference type="EMBL" id="JAAMOB010000025">
    <property type="protein sequence ID" value="KAF4095026.1"/>
    <property type="molecule type" value="Genomic_DNA"/>
</dbReference>
<keyword evidence="3" id="KW-0808">Transferase</keyword>